<organism evidence="1 2">
    <name type="scientific">Streptococcus equi subsp. ruminatorum CECT 5772</name>
    <dbReference type="NCBI Taxonomy" id="1051981"/>
    <lineage>
        <taxon>Bacteria</taxon>
        <taxon>Bacillati</taxon>
        <taxon>Bacillota</taxon>
        <taxon>Bacilli</taxon>
        <taxon>Lactobacillales</taxon>
        <taxon>Streptococcaceae</taxon>
        <taxon>Streptococcus</taxon>
    </lineage>
</organism>
<name>A0A922T7W6_9STRE</name>
<accession>A0A922T7W6</accession>
<reference evidence="1 2" key="1">
    <citation type="journal article" date="2014" name="Int. J. Syst. Evol. Microbiol.">
        <title>Phylogenomics and the dynamic genome evolution of the genus Streptococcus.</title>
        <authorList>
            <consortium name="The Broad Institute Genome Sequencing Platform"/>
            <person name="Richards V.P."/>
            <person name="Palmer S.R."/>
            <person name="Pavinski Bitar P.D."/>
            <person name="Qin X."/>
            <person name="Weinstock G.M."/>
            <person name="Highlander S.K."/>
            <person name="Town C.D."/>
            <person name="Burne R.A."/>
            <person name="Stanhope M.J."/>
        </authorList>
    </citation>
    <scope>NUCLEOTIDE SEQUENCE [LARGE SCALE GENOMIC DNA]</scope>
    <source>
        <strain evidence="1 2">CECT 5772</strain>
    </source>
</reference>
<sequence>MVRLNSLIVLFVELVLAAMCWSVAGSSLSKLVMLVSQPKVAGRINAAAFRCR</sequence>
<proteinExistence type="predicted"/>
<protein>
    <submittedName>
        <fullName evidence="1">Uncharacterized protein</fullName>
    </submittedName>
</protein>
<dbReference type="EMBL" id="AWEX01000014">
    <property type="protein sequence ID" value="KED05021.1"/>
    <property type="molecule type" value="Genomic_DNA"/>
</dbReference>
<evidence type="ECO:0000313" key="1">
    <source>
        <dbReference type="EMBL" id="KED05021.1"/>
    </source>
</evidence>
<dbReference type="Proteomes" id="UP000028704">
    <property type="component" value="Unassembled WGS sequence"/>
</dbReference>
<gene>
    <name evidence="1" type="ORF">CECT5772_02243</name>
</gene>
<comment type="caution">
    <text evidence="1">The sequence shown here is derived from an EMBL/GenBank/DDBJ whole genome shotgun (WGS) entry which is preliminary data.</text>
</comment>
<dbReference type="AlphaFoldDB" id="A0A922T7W6"/>
<evidence type="ECO:0000313" key="2">
    <source>
        <dbReference type="Proteomes" id="UP000028704"/>
    </source>
</evidence>